<protein>
    <submittedName>
        <fullName evidence="1">Uncharacterized protein</fullName>
    </submittedName>
</protein>
<sequence>MTSTEVAHGIPELLYHTTLTVIDYKDDTSGSTRTVYVLGTHSTLPAAKTFAKSALHGLGYEPDDFTTYAVRGTQEESEWPHGDGVLVYAKAPAGHEFLVGIQATSNNEELGATPEGGVFLAPEATLHYVLQTTVDYNRDRAGAAQSTQVEGSYEHRADAINAAKQSLIGEEIQKSDFAQYDERDSIEEDSDWPFGDDVLVHAVAQTGENYTVAVRTVPGAHKKHAKHSSN</sequence>
<evidence type="ECO:0000313" key="1">
    <source>
        <dbReference type="EMBL" id="EON96082.1"/>
    </source>
</evidence>
<reference evidence="2" key="1">
    <citation type="journal article" date="2013" name="Genome Announc.">
        <title>Draft genome sequence of the ascomycete Phaeoacremonium aleophilum strain UCR-PA7, a causal agent of the esca disease complex in grapevines.</title>
        <authorList>
            <person name="Blanco-Ulate B."/>
            <person name="Rolshausen P."/>
            <person name="Cantu D."/>
        </authorList>
    </citation>
    <scope>NUCLEOTIDE SEQUENCE [LARGE SCALE GENOMIC DNA]</scope>
    <source>
        <strain evidence="2">UCR-PA7</strain>
    </source>
</reference>
<dbReference type="KEGG" id="tmn:UCRPA7_8435"/>
<accession>R8B9X7</accession>
<gene>
    <name evidence="1" type="ORF">UCRPA7_8435</name>
</gene>
<name>R8B9X7_PHAM7</name>
<proteinExistence type="predicted"/>
<dbReference type="RefSeq" id="XP_007919139.1">
    <property type="nucleotide sequence ID" value="XM_007920948.1"/>
</dbReference>
<keyword evidence="2" id="KW-1185">Reference proteome</keyword>
<dbReference type="Proteomes" id="UP000014074">
    <property type="component" value="Unassembled WGS sequence"/>
</dbReference>
<dbReference type="AlphaFoldDB" id="R8B9X7"/>
<evidence type="ECO:0000313" key="2">
    <source>
        <dbReference type="Proteomes" id="UP000014074"/>
    </source>
</evidence>
<dbReference type="EMBL" id="KB933362">
    <property type="protein sequence ID" value="EON96082.1"/>
    <property type="molecule type" value="Genomic_DNA"/>
</dbReference>
<dbReference type="OrthoDB" id="3880401at2759"/>
<dbReference type="eggNOG" id="ENOG502ST1T">
    <property type="taxonomic scope" value="Eukaryota"/>
</dbReference>
<dbReference type="HOGENOM" id="CLU_082183_1_0_1"/>
<organism evidence="1 2">
    <name type="scientific">Phaeoacremonium minimum (strain UCR-PA7)</name>
    <name type="common">Esca disease fungus</name>
    <name type="synonym">Togninia minima</name>
    <dbReference type="NCBI Taxonomy" id="1286976"/>
    <lineage>
        <taxon>Eukaryota</taxon>
        <taxon>Fungi</taxon>
        <taxon>Dikarya</taxon>
        <taxon>Ascomycota</taxon>
        <taxon>Pezizomycotina</taxon>
        <taxon>Sordariomycetes</taxon>
        <taxon>Sordariomycetidae</taxon>
        <taxon>Togniniales</taxon>
        <taxon>Togniniaceae</taxon>
        <taxon>Phaeoacremonium</taxon>
    </lineage>
</organism>
<dbReference type="GeneID" id="19329285"/>